<dbReference type="Proteomes" id="UP000248714">
    <property type="component" value="Unassembled WGS sequence"/>
</dbReference>
<sequence length="56" mass="6670">MQNLRETFGDDEEAIRRIVRFRINRLMTNAKVTKHPQVAVRLRKRAQQYMNAIGDL</sequence>
<reference evidence="1 2" key="1">
    <citation type="submission" date="2018-06" db="EMBL/GenBank/DDBJ databases">
        <title>Genomic Encyclopedia of Type Strains, Phase IV (KMG-IV): sequencing the most valuable type-strain genomes for metagenomic binning, comparative biology and taxonomic classification.</title>
        <authorList>
            <person name="Goeker M."/>
        </authorList>
    </citation>
    <scope>NUCLEOTIDE SEQUENCE [LARGE SCALE GENOMIC DNA]</scope>
    <source>
        <strain evidence="1 2">DSM 45479</strain>
    </source>
</reference>
<name>A0ABX9EA53_9PSEU</name>
<evidence type="ECO:0000313" key="2">
    <source>
        <dbReference type="Proteomes" id="UP000248714"/>
    </source>
</evidence>
<protein>
    <submittedName>
        <fullName evidence="1">Uncharacterized protein</fullName>
    </submittedName>
</protein>
<dbReference type="EMBL" id="QLTT01000004">
    <property type="protein sequence ID" value="RAS65640.1"/>
    <property type="molecule type" value="Genomic_DNA"/>
</dbReference>
<comment type="caution">
    <text evidence="1">The sequence shown here is derived from an EMBL/GenBank/DDBJ whole genome shotgun (WGS) entry which is preliminary data.</text>
</comment>
<evidence type="ECO:0000313" key="1">
    <source>
        <dbReference type="EMBL" id="RAS65640.1"/>
    </source>
</evidence>
<proteinExistence type="predicted"/>
<keyword evidence="2" id="KW-1185">Reference proteome</keyword>
<gene>
    <name evidence="1" type="ORF">C8D87_104190</name>
</gene>
<accession>A0ABX9EA53</accession>
<organism evidence="1 2">
    <name type="scientific">Lentzea atacamensis</name>
    <dbReference type="NCBI Taxonomy" id="531938"/>
    <lineage>
        <taxon>Bacteria</taxon>
        <taxon>Bacillati</taxon>
        <taxon>Actinomycetota</taxon>
        <taxon>Actinomycetes</taxon>
        <taxon>Pseudonocardiales</taxon>
        <taxon>Pseudonocardiaceae</taxon>
        <taxon>Lentzea</taxon>
    </lineage>
</organism>